<name>A0A8J3W1G6_9ACTN</name>
<protein>
    <submittedName>
        <fullName evidence="1">Uncharacterized protein</fullName>
    </submittedName>
</protein>
<reference evidence="1" key="1">
    <citation type="submission" date="2021-01" db="EMBL/GenBank/DDBJ databases">
        <title>Whole genome shotgun sequence of Sphaerimonospora thailandensis NBRC 107569.</title>
        <authorList>
            <person name="Komaki H."/>
            <person name="Tamura T."/>
        </authorList>
    </citation>
    <scope>NUCLEOTIDE SEQUENCE</scope>
    <source>
        <strain evidence="1">NBRC 107569</strain>
    </source>
</reference>
<gene>
    <name evidence="1" type="ORF">Mth01_49900</name>
</gene>
<dbReference type="Proteomes" id="UP000610966">
    <property type="component" value="Unassembled WGS sequence"/>
</dbReference>
<proteinExistence type="predicted"/>
<accession>A0A8J3W1G6</accession>
<keyword evidence="2" id="KW-1185">Reference proteome</keyword>
<comment type="caution">
    <text evidence="1">The sequence shown here is derived from an EMBL/GenBank/DDBJ whole genome shotgun (WGS) entry which is preliminary data.</text>
</comment>
<evidence type="ECO:0000313" key="2">
    <source>
        <dbReference type="Proteomes" id="UP000610966"/>
    </source>
</evidence>
<organism evidence="1 2">
    <name type="scientific">Sphaerimonospora thailandensis</name>
    <dbReference type="NCBI Taxonomy" id="795644"/>
    <lineage>
        <taxon>Bacteria</taxon>
        <taxon>Bacillati</taxon>
        <taxon>Actinomycetota</taxon>
        <taxon>Actinomycetes</taxon>
        <taxon>Streptosporangiales</taxon>
        <taxon>Streptosporangiaceae</taxon>
        <taxon>Sphaerimonospora</taxon>
    </lineage>
</organism>
<sequence>MHCMIAKAMDLPPRYLWKLDTKILTEACGRFADDHELTKNGVTEKVVLIPPVAVGVEPAADRPAGFDHVREVEGVASRITRHTGPQRR</sequence>
<dbReference type="AlphaFoldDB" id="A0A8J3W1G6"/>
<dbReference type="EMBL" id="BOOG01000061">
    <property type="protein sequence ID" value="GIH72737.1"/>
    <property type="molecule type" value="Genomic_DNA"/>
</dbReference>
<evidence type="ECO:0000313" key="1">
    <source>
        <dbReference type="EMBL" id="GIH72737.1"/>
    </source>
</evidence>